<evidence type="ECO:0000259" key="6">
    <source>
        <dbReference type="SMART" id="SM00849"/>
    </source>
</evidence>
<keyword evidence="2" id="KW-0479">Metal-binding</keyword>
<dbReference type="KEGG" id="ade:Adeh_3479"/>
<dbReference type="AlphaFoldDB" id="Q2IF85"/>
<name>Q2IF85_ANADE</name>
<gene>
    <name evidence="7" type="ordered locus">Adeh_3479</name>
</gene>
<dbReference type="HOGENOM" id="CLU_030571_5_4_7"/>
<dbReference type="InterPro" id="IPR036866">
    <property type="entry name" value="RibonucZ/Hydroxyglut_hydro"/>
</dbReference>
<proteinExistence type="predicted"/>
<dbReference type="Gene3D" id="3.60.15.10">
    <property type="entry name" value="Ribonuclease Z/Hydroxyacylglutathione hydrolase-like"/>
    <property type="match status" value="1"/>
</dbReference>
<dbReference type="RefSeq" id="WP_011422527.1">
    <property type="nucleotide sequence ID" value="NC_007760.1"/>
</dbReference>
<evidence type="ECO:0000256" key="4">
    <source>
        <dbReference type="ARBA" id="ARBA00022833"/>
    </source>
</evidence>
<comment type="cofactor">
    <cofactor evidence="1">
        <name>Zn(2+)</name>
        <dbReference type="ChEBI" id="CHEBI:29105"/>
    </cofactor>
</comment>
<dbReference type="Proteomes" id="UP000001935">
    <property type="component" value="Chromosome"/>
</dbReference>
<keyword evidence="4" id="KW-0862">Zinc</keyword>
<dbReference type="Pfam" id="PF00753">
    <property type="entry name" value="Lactamase_B"/>
    <property type="match status" value="1"/>
</dbReference>
<dbReference type="EMBL" id="CP000251">
    <property type="protein sequence ID" value="ABC83245.1"/>
    <property type="molecule type" value="Genomic_DNA"/>
</dbReference>
<feature type="region of interest" description="Disordered" evidence="5">
    <location>
        <begin position="192"/>
        <end position="218"/>
    </location>
</feature>
<dbReference type="GO" id="GO:0046872">
    <property type="term" value="F:metal ion binding"/>
    <property type="evidence" value="ECO:0007669"/>
    <property type="project" value="UniProtKB-KW"/>
</dbReference>
<dbReference type="STRING" id="290397.Adeh_3479"/>
<reference evidence="7 8" key="1">
    <citation type="submission" date="2006-01" db="EMBL/GenBank/DDBJ databases">
        <title>Complete sequence of Anaeromyxobacter dehalogenans 2CP-C.</title>
        <authorList>
            <consortium name="US DOE Joint Genome Institute"/>
            <person name="Copeland A."/>
            <person name="Lucas S."/>
            <person name="Lapidus A."/>
            <person name="Barry K."/>
            <person name="Detter J.C."/>
            <person name="Glavina T."/>
            <person name="Hammon N."/>
            <person name="Israni S."/>
            <person name="Pitluck S."/>
            <person name="Brettin T."/>
            <person name="Bruce D."/>
            <person name="Han C."/>
            <person name="Tapia R."/>
            <person name="Gilna P."/>
            <person name="Kiss H."/>
            <person name="Schmutz J."/>
            <person name="Larimer F."/>
            <person name="Land M."/>
            <person name="Kyrpides N."/>
            <person name="Anderson I."/>
            <person name="Sanford R.A."/>
            <person name="Ritalahti K.M."/>
            <person name="Thomas H.S."/>
            <person name="Kirby J.R."/>
            <person name="Zhulin I.B."/>
            <person name="Loeffler F.E."/>
            <person name="Richardson P."/>
        </authorList>
    </citation>
    <scope>NUCLEOTIDE SEQUENCE [LARGE SCALE GENOMIC DNA]</scope>
    <source>
        <strain evidence="7 8">2CP-C</strain>
    </source>
</reference>
<evidence type="ECO:0000256" key="5">
    <source>
        <dbReference type="SAM" id="MobiDB-lite"/>
    </source>
</evidence>
<keyword evidence="3" id="KW-0378">Hydrolase</keyword>
<feature type="domain" description="Metallo-beta-lactamase" evidence="6">
    <location>
        <begin position="13"/>
        <end position="192"/>
    </location>
</feature>
<dbReference type="SUPFAM" id="SSF56281">
    <property type="entry name" value="Metallo-hydrolase/oxidoreductase"/>
    <property type="match status" value="1"/>
</dbReference>
<organism evidence="7 8">
    <name type="scientific">Anaeromyxobacter dehalogenans (strain 2CP-C)</name>
    <dbReference type="NCBI Taxonomy" id="290397"/>
    <lineage>
        <taxon>Bacteria</taxon>
        <taxon>Pseudomonadati</taxon>
        <taxon>Myxococcota</taxon>
        <taxon>Myxococcia</taxon>
        <taxon>Myxococcales</taxon>
        <taxon>Cystobacterineae</taxon>
        <taxon>Anaeromyxobacteraceae</taxon>
        <taxon>Anaeromyxobacter</taxon>
    </lineage>
</organism>
<dbReference type="CDD" id="cd06262">
    <property type="entry name" value="metallo-hydrolase-like_MBL-fold"/>
    <property type="match status" value="1"/>
</dbReference>
<protein>
    <submittedName>
        <fullName evidence="7">Beta-lactamase-like protein</fullName>
    </submittedName>
</protein>
<evidence type="ECO:0000313" key="7">
    <source>
        <dbReference type="EMBL" id="ABC83245.1"/>
    </source>
</evidence>
<dbReference type="PANTHER" id="PTHR46233:SF3">
    <property type="entry name" value="HYDROXYACYLGLUTATHIONE HYDROLASE GLOC"/>
    <property type="match status" value="1"/>
</dbReference>
<evidence type="ECO:0000313" key="8">
    <source>
        <dbReference type="Proteomes" id="UP000001935"/>
    </source>
</evidence>
<dbReference type="eggNOG" id="COG0491">
    <property type="taxonomic scope" value="Bacteria"/>
</dbReference>
<dbReference type="SMART" id="SM00849">
    <property type="entry name" value="Lactamase_B"/>
    <property type="match status" value="1"/>
</dbReference>
<evidence type="ECO:0000256" key="3">
    <source>
        <dbReference type="ARBA" id="ARBA00022801"/>
    </source>
</evidence>
<sequence length="218" mass="23220">MLVVRHAVVGPFAANCWLAACGRTGEAVLVDPGAEVHRALALTGPSGWRVTRIFCTHGHIDHVGGGAEARAATGAPLQIHAADDAWLEALPRQAEMFGFDPVEAPEVDHHHVDGEAFRVGDCEAQVIHTPGHSAGSCSLWFPGEQVLFTGDTLFAGSVGRTDLPGGDFEALERSIKERLFPLGDAVRFHPGHGPSGTLGEERRANPFVGESPRRGRFI</sequence>
<dbReference type="InterPro" id="IPR051453">
    <property type="entry name" value="MBL_Glyoxalase_II"/>
</dbReference>
<dbReference type="OrthoDB" id="9802991at2"/>
<dbReference type="InterPro" id="IPR001279">
    <property type="entry name" value="Metallo-B-lactamas"/>
</dbReference>
<dbReference type="PANTHER" id="PTHR46233">
    <property type="entry name" value="HYDROXYACYLGLUTATHIONE HYDROLASE GLOC"/>
    <property type="match status" value="1"/>
</dbReference>
<dbReference type="PROSITE" id="PS51257">
    <property type="entry name" value="PROKAR_LIPOPROTEIN"/>
    <property type="match status" value="1"/>
</dbReference>
<dbReference type="GO" id="GO:0016787">
    <property type="term" value="F:hydrolase activity"/>
    <property type="evidence" value="ECO:0007669"/>
    <property type="project" value="UniProtKB-KW"/>
</dbReference>
<evidence type="ECO:0000256" key="1">
    <source>
        <dbReference type="ARBA" id="ARBA00001947"/>
    </source>
</evidence>
<accession>Q2IF85</accession>
<evidence type="ECO:0000256" key="2">
    <source>
        <dbReference type="ARBA" id="ARBA00022723"/>
    </source>
</evidence>